<dbReference type="Gene3D" id="3.30.565.10">
    <property type="entry name" value="Histidine kinase-like ATPase, C-terminal domain"/>
    <property type="match status" value="1"/>
</dbReference>
<dbReference type="InterPro" id="IPR013656">
    <property type="entry name" value="PAS_4"/>
</dbReference>
<dbReference type="InterPro" id="IPR036097">
    <property type="entry name" value="HisK_dim/P_sf"/>
</dbReference>
<dbReference type="EC" id="2.7.13.3" evidence="2"/>
<evidence type="ECO:0000256" key="2">
    <source>
        <dbReference type="ARBA" id="ARBA00012438"/>
    </source>
</evidence>
<dbReference type="PROSITE" id="PS50109">
    <property type="entry name" value="HIS_KIN"/>
    <property type="match status" value="1"/>
</dbReference>
<dbReference type="GO" id="GO:0000155">
    <property type="term" value="F:phosphorelay sensor kinase activity"/>
    <property type="evidence" value="ECO:0007669"/>
    <property type="project" value="InterPro"/>
</dbReference>
<evidence type="ECO:0000256" key="3">
    <source>
        <dbReference type="ARBA" id="ARBA00022553"/>
    </source>
</evidence>
<dbReference type="SUPFAM" id="SSF55785">
    <property type="entry name" value="PYP-like sensor domain (PAS domain)"/>
    <property type="match status" value="1"/>
</dbReference>
<dbReference type="Proteomes" id="UP000186400">
    <property type="component" value="Unassembled WGS sequence"/>
</dbReference>
<dbReference type="PANTHER" id="PTHR43065">
    <property type="entry name" value="SENSOR HISTIDINE KINASE"/>
    <property type="match status" value="1"/>
</dbReference>
<dbReference type="NCBIfam" id="TIGR00229">
    <property type="entry name" value="sensory_box"/>
    <property type="match status" value="1"/>
</dbReference>
<dbReference type="Pfam" id="PF02518">
    <property type="entry name" value="HATPase_c"/>
    <property type="match status" value="1"/>
</dbReference>
<dbReference type="SUPFAM" id="SSF47384">
    <property type="entry name" value="Homodimeric domain of signal transducing histidine kinase"/>
    <property type="match status" value="1"/>
</dbReference>
<organism evidence="6 7">
    <name type="scientific">Alkalispirochaeta americana</name>
    <dbReference type="NCBI Taxonomy" id="159291"/>
    <lineage>
        <taxon>Bacteria</taxon>
        <taxon>Pseudomonadati</taxon>
        <taxon>Spirochaetota</taxon>
        <taxon>Spirochaetia</taxon>
        <taxon>Spirochaetales</taxon>
        <taxon>Spirochaetaceae</taxon>
        <taxon>Alkalispirochaeta</taxon>
    </lineage>
</organism>
<sequence>MDRAGGVEDLERLALAAQLLPDPLLVRSGQGVILGCNDAFARLCGARPGDLQGKPWREALPSGIIRAFSRADRHGAVVLFMLSVSDREGRKHNYALRQVRHEAEGQILGWVSVARDVTRYSRDTETMQLLQIAEAFVSRSYQDLQKSFAPTMERLARAMGARGSFVFQIHRERRVLRLLCQWWQEGLRNHPVPEEQPLKSAWWEDVREKGAPLLGYPLKSLLPGGTGEAGEAGSIYPVYAQKEILGVLVLVEPRSQEGHLPELVATLLAGVIVRRDIEKLLNAYSADLEKRVQERTSDLNVAYETLKQTQVQLVQADKMASIGQLAAGIAHEINNPIGFIKSNASTLVQHCRLVAQLARQEEPPPAGDELGEVLQEIQEMAGDIQEGTRRVEDIVGNLRTFARMEDGHQAIAQLNELIETSLRVINNELKYKVTVHRDYGDLPEIPCRPDRLNQVFVNLLVNAAQAIEDQGDIWITTGLDEDQVMIQISDNGPGIPPEHQSRIFDPFFTTKDVGKGTGLGLSIVWDIIRSHRGTIVLESAPGQGASFTISLPVHNEGLSVEEVMRDF</sequence>
<dbReference type="PANTHER" id="PTHR43065:SF50">
    <property type="entry name" value="HISTIDINE KINASE"/>
    <property type="match status" value="1"/>
</dbReference>
<dbReference type="InterPro" id="IPR004358">
    <property type="entry name" value="Sig_transdc_His_kin-like_C"/>
</dbReference>
<dbReference type="PROSITE" id="PS50112">
    <property type="entry name" value="PAS"/>
    <property type="match status" value="1"/>
</dbReference>
<dbReference type="CDD" id="cd00130">
    <property type="entry name" value="PAS"/>
    <property type="match status" value="1"/>
</dbReference>
<dbReference type="SMART" id="SM00387">
    <property type="entry name" value="HATPase_c"/>
    <property type="match status" value="1"/>
</dbReference>
<evidence type="ECO:0000313" key="7">
    <source>
        <dbReference type="Proteomes" id="UP000186400"/>
    </source>
</evidence>
<dbReference type="Gene3D" id="3.30.450.20">
    <property type="entry name" value="PAS domain"/>
    <property type="match status" value="1"/>
</dbReference>
<dbReference type="SMART" id="SM00388">
    <property type="entry name" value="HisKA"/>
    <property type="match status" value="1"/>
</dbReference>
<feature type="domain" description="PAS" evidence="5">
    <location>
        <begin position="9"/>
        <end position="54"/>
    </location>
</feature>
<dbReference type="CDD" id="cd00082">
    <property type="entry name" value="HisKA"/>
    <property type="match status" value="1"/>
</dbReference>
<keyword evidence="7" id="KW-1185">Reference proteome</keyword>
<evidence type="ECO:0000256" key="1">
    <source>
        <dbReference type="ARBA" id="ARBA00000085"/>
    </source>
</evidence>
<dbReference type="SMART" id="SM00091">
    <property type="entry name" value="PAS"/>
    <property type="match status" value="1"/>
</dbReference>
<dbReference type="SUPFAM" id="SSF55874">
    <property type="entry name" value="ATPase domain of HSP90 chaperone/DNA topoisomerase II/histidine kinase"/>
    <property type="match status" value="1"/>
</dbReference>
<dbReference type="Pfam" id="PF00512">
    <property type="entry name" value="HisKA"/>
    <property type="match status" value="1"/>
</dbReference>
<comment type="catalytic activity">
    <reaction evidence="1">
        <text>ATP + protein L-histidine = ADP + protein N-phospho-L-histidine.</text>
        <dbReference type="EC" id="2.7.13.3"/>
    </reaction>
</comment>
<reference evidence="6 7" key="1">
    <citation type="submission" date="2017-01" db="EMBL/GenBank/DDBJ databases">
        <authorList>
            <person name="Mah S.A."/>
            <person name="Swanson W.J."/>
            <person name="Moy G.W."/>
            <person name="Vacquier V.D."/>
        </authorList>
    </citation>
    <scope>NUCLEOTIDE SEQUENCE [LARGE SCALE GENOMIC DNA]</scope>
    <source>
        <strain evidence="6 7">ASpG1</strain>
    </source>
</reference>
<dbReference type="InterPro" id="IPR005467">
    <property type="entry name" value="His_kinase_dom"/>
</dbReference>
<dbReference type="InterPro" id="IPR003594">
    <property type="entry name" value="HATPase_dom"/>
</dbReference>
<protein>
    <recommendedName>
        <fullName evidence="2">histidine kinase</fullName>
        <ecNumber evidence="2">2.7.13.3</ecNumber>
    </recommendedName>
</protein>
<dbReference type="OrthoDB" id="9784397at2"/>
<evidence type="ECO:0000259" key="4">
    <source>
        <dbReference type="PROSITE" id="PS50109"/>
    </source>
</evidence>
<dbReference type="InterPro" id="IPR035965">
    <property type="entry name" value="PAS-like_dom_sf"/>
</dbReference>
<dbReference type="STRING" id="159291.SAMN05920897_12411"/>
<evidence type="ECO:0000313" key="6">
    <source>
        <dbReference type="EMBL" id="SIR01482.1"/>
    </source>
</evidence>
<name>A0A1N6XGK8_9SPIO</name>
<gene>
    <name evidence="6" type="ORF">SAMN05920897_12411</name>
</gene>
<dbReference type="Gene3D" id="3.30.450.40">
    <property type="match status" value="1"/>
</dbReference>
<dbReference type="Pfam" id="PF08448">
    <property type="entry name" value="PAS_4"/>
    <property type="match status" value="1"/>
</dbReference>
<feature type="domain" description="Histidine kinase" evidence="4">
    <location>
        <begin position="328"/>
        <end position="555"/>
    </location>
</feature>
<keyword evidence="3" id="KW-0597">Phosphoprotein</keyword>
<dbReference type="AlphaFoldDB" id="A0A1N6XGK8"/>
<dbReference type="RefSeq" id="WP_076489875.1">
    <property type="nucleotide sequence ID" value="NZ_FTMS01000024.1"/>
</dbReference>
<proteinExistence type="predicted"/>
<dbReference type="InterPro" id="IPR029016">
    <property type="entry name" value="GAF-like_dom_sf"/>
</dbReference>
<accession>A0A1N6XGK8</accession>
<dbReference type="EMBL" id="FTMS01000024">
    <property type="protein sequence ID" value="SIR01482.1"/>
    <property type="molecule type" value="Genomic_DNA"/>
</dbReference>
<dbReference type="Gene3D" id="1.10.287.130">
    <property type="match status" value="1"/>
</dbReference>
<dbReference type="InterPro" id="IPR000014">
    <property type="entry name" value="PAS"/>
</dbReference>
<dbReference type="InterPro" id="IPR036890">
    <property type="entry name" value="HATPase_C_sf"/>
</dbReference>
<dbReference type="InterPro" id="IPR003661">
    <property type="entry name" value="HisK_dim/P_dom"/>
</dbReference>
<dbReference type="PRINTS" id="PR00344">
    <property type="entry name" value="BCTRLSENSOR"/>
</dbReference>
<evidence type="ECO:0000259" key="5">
    <source>
        <dbReference type="PROSITE" id="PS50112"/>
    </source>
</evidence>